<evidence type="ECO:0000313" key="7">
    <source>
        <dbReference type="Proteomes" id="UP001592528"/>
    </source>
</evidence>
<evidence type="ECO:0000256" key="2">
    <source>
        <dbReference type="SAM" id="MobiDB-lite"/>
    </source>
</evidence>
<evidence type="ECO:0000256" key="1">
    <source>
        <dbReference type="SAM" id="Coils"/>
    </source>
</evidence>
<keyword evidence="3" id="KW-0472">Membrane</keyword>
<feature type="compositionally biased region" description="Gly residues" evidence="2">
    <location>
        <begin position="63"/>
        <end position="77"/>
    </location>
</feature>
<dbReference type="PROSITE" id="PS51257">
    <property type="entry name" value="PROKAR_LIPOPROTEIN"/>
    <property type="match status" value="1"/>
</dbReference>
<keyword evidence="4" id="KW-0732">Signal</keyword>
<evidence type="ECO:0000256" key="4">
    <source>
        <dbReference type="SAM" id="SignalP"/>
    </source>
</evidence>
<dbReference type="Pfam" id="PF14257">
    <property type="entry name" value="DUF4349"/>
    <property type="match status" value="1"/>
</dbReference>
<keyword evidence="3" id="KW-0812">Transmembrane</keyword>
<feature type="domain" description="DUF4349" evidence="5">
    <location>
        <begin position="92"/>
        <end position="330"/>
    </location>
</feature>
<organism evidence="6 7">
    <name type="scientific">Streptacidiphilus cavernicola</name>
    <dbReference type="NCBI Taxonomy" id="3342716"/>
    <lineage>
        <taxon>Bacteria</taxon>
        <taxon>Bacillati</taxon>
        <taxon>Actinomycetota</taxon>
        <taxon>Actinomycetes</taxon>
        <taxon>Kitasatosporales</taxon>
        <taxon>Streptomycetaceae</taxon>
        <taxon>Streptacidiphilus</taxon>
    </lineage>
</organism>
<evidence type="ECO:0000313" key="6">
    <source>
        <dbReference type="EMBL" id="MFC1406922.1"/>
    </source>
</evidence>
<feature type="region of interest" description="Disordered" evidence="2">
    <location>
        <begin position="59"/>
        <end position="84"/>
    </location>
</feature>
<dbReference type="Proteomes" id="UP001592528">
    <property type="component" value="Unassembled WGS sequence"/>
</dbReference>
<evidence type="ECO:0000256" key="3">
    <source>
        <dbReference type="SAM" id="Phobius"/>
    </source>
</evidence>
<dbReference type="EMBL" id="JBHEZZ010000035">
    <property type="protein sequence ID" value="MFC1406922.1"/>
    <property type="molecule type" value="Genomic_DNA"/>
</dbReference>
<protein>
    <submittedName>
        <fullName evidence="6">DUF4349 domain-containing protein</fullName>
    </submittedName>
</protein>
<name>A0ABV6UZP3_9ACTN</name>
<gene>
    <name evidence="6" type="ORF">ACEZDJ_37115</name>
</gene>
<comment type="caution">
    <text evidence="6">The sequence shown here is derived from an EMBL/GenBank/DDBJ whole genome shotgun (WGS) entry which is preliminary data.</text>
</comment>
<sequence>MGQTRTGRNRRRGTALGAVVLAGGLALGACSASSGTSNSAAAGSAANNKAAAAGAPQAQAGAAGSGSSSGSGSGKSTGGTSSAQLQATQAARSIIYTGEIQLRTEGVDATAARAEALVKSAGGYVDSEVTGTVGTIPYVPYAVSSGSGTGSTAQTLSPPTDASGESAQLVLRVPAVSYDSVFGQLQTLGTVLAQQRTAQDVTQQVVDIDSRVKSAQASVDRVRALYDKAQSIADVTTLEQDLTQRESDLESLEAQQQALESQAAMSTVTLELYAKATAPAAPHGRSAGGAALSALKSGWHALYLTFRWLLVALAAVLPFLVPIGLLMWLVQVVARRRQNARDAVRAEQEPSELEPEHQGGS</sequence>
<dbReference type="RefSeq" id="WP_198037547.1">
    <property type="nucleotide sequence ID" value="NZ_JBHEZZ010000035.1"/>
</dbReference>
<feature type="chain" id="PRO_5046948821" evidence="4">
    <location>
        <begin position="32"/>
        <end position="361"/>
    </location>
</feature>
<accession>A0ABV6UZP3</accession>
<keyword evidence="3" id="KW-1133">Transmembrane helix</keyword>
<reference evidence="6 7" key="1">
    <citation type="submission" date="2024-09" db="EMBL/GenBank/DDBJ databases">
        <authorList>
            <person name="Lee S.D."/>
        </authorList>
    </citation>
    <scope>NUCLEOTIDE SEQUENCE [LARGE SCALE GENOMIC DNA]</scope>
    <source>
        <strain evidence="6 7">N1-5</strain>
    </source>
</reference>
<dbReference type="InterPro" id="IPR025645">
    <property type="entry name" value="DUF4349"/>
</dbReference>
<evidence type="ECO:0000259" key="5">
    <source>
        <dbReference type="Pfam" id="PF14257"/>
    </source>
</evidence>
<feature type="transmembrane region" description="Helical" evidence="3">
    <location>
        <begin position="306"/>
        <end position="330"/>
    </location>
</feature>
<proteinExistence type="predicted"/>
<feature type="coiled-coil region" evidence="1">
    <location>
        <begin position="235"/>
        <end position="262"/>
    </location>
</feature>
<keyword evidence="1" id="KW-0175">Coiled coil</keyword>
<keyword evidence="7" id="KW-1185">Reference proteome</keyword>
<feature type="signal peptide" evidence="4">
    <location>
        <begin position="1"/>
        <end position="31"/>
    </location>
</feature>